<reference evidence="1" key="1">
    <citation type="submission" date="2021-02" db="EMBL/GenBank/DDBJ databases">
        <authorList>
            <consortium name="DOE Joint Genome Institute"/>
            <person name="Ahrendt S."/>
            <person name="Looney B.P."/>
            <person name="Miyauchi S."/>
            <person name="Morin E."/>
            <person name="Drula E."/>
            <person name="Courty P.E."/>
            <person name="Chicoki N."/>
            <person name="Fauchery L."/>
            <person name="Kohler A."/>
            <person name="Kuo A."/>
            <person name="Labutti K."/>
            <person name="Pangilinan J."/>
            <person name="Lipzen A."/>
            <person name="Riley R."/>
            <person name="Andreopoulos W."/>
            <person name="He G."/>
            <person name="Johnson J."/>
            <person name="Barry K.W."/>
            <person name="Grigoriev I.V."/>
            <person name="Nagy L."/>
            <person name="Hibbett D."/>
            <person name="Henrissat B."/>
            <person name="Matheny P.B."/>
            <person name="Labbe J."/>
            <person name="Martin F."/>
        </authorList>
    </citation>
    <scope>NUCLEOTIDE SEQUENCE</scope>
    <source>
        <strain evidence="1">EC-137</strain>
    </source>
</reference>
<evidence type="ECO:0000313" key="1">
    <source>
        <dbReference type="EMBL" id="KAI0036145.1"/>
    </source>
</evidence>
<sequence>MVKSIFFTGATGYVGGAALQQILGDKSFKITALVRNADKAKKLNELGIATIVGSLADENLVAKAASEADIVFNVADCDNEAIMSSFLKGMKQRFQKTGEAPILLHTSGSAIVMDGEVGMKDSEEIWPDNDVARLNKLPSTALHRNVDLMVFAADEEGYIKSYIVCPPTIWGSVTGPLADAGILHKHSIQIPYAVQASIAREQGGVVGEGKNIWPHVNVHEVADLFALVLRGAISGTVRHGREGYFFAENGEYRVIDAARAYTKTLYELGKSATAEPTSFTNEEIVKYFGGPFLGSNCRIRAVLGRQLGWKPVKTTEDFIASIPEATKAVVSGL</sequence>
<dbReference type="EMBL" id="MU273475">
    <property type="protein sequence ID" value="KAI0036145.1"/>
    <property type="molecule type" value="Genomic_DNA"/>
</dbReference>
<proteinExistence type="predicted"/>
<name>A0ACB8QWG4_9AGAM</name>
<organism evidence="1 2">
    <name type="scientific">Vararia minispora EC-137</name>
    <dbReference type="NCBI Taxonomy" id="1314806"/>
    <lineage>
        <taxon>Eukaryota</taxon>
        <taxon>Fungi</taxon>
        <taxon>Dikarya</taxon>
        <taxon>Basidiomycota</taxon>
        <taxon>Agaricomycotina</taxon>
        <taxon>Agaricomycetes</taxon>
        <taxon>Russulales</taxon>
        <taxon>Lachnocladiaceae</taxon>
        <taxon>Vararia</taxon>
    </lineage>
</organism>
<comment type="caution">
    <text evidence="1">The sequence shown here is derived from an EMBL/GenBank/DDBJ whole genome shotgun (WGS) entry which is preliminary data.</text>
</comment>
<accession>A0ACB8QWG4</accession>
<evidence type="ECO:0000313" key="2">
    <source>
        <dbReference type="Proteomes" id="UP000814128"/>
    </source>
</evidence>
<gene>
    <name evidence="1" type="ORF">K488DRAFT_41741</name>
</gene>
<protein>
    <submittedName>
        <fullName evidence="1">Uncharacterized protein</fullName>
    </submittedName>
</protein>
<reference evidence="1" key="2">
    <citation type="journal article" date="2022" name="New Phytol.">
        <title>Evolutionary transition to the ectomycorrhizal habit in the genomes of a hyperdiverse lineage of mushroom-forming fungi.</title>
        <authorList>
            <person name="Looney B."/>
            <person name="Miyauchi S."/>
            <person name="Morin E."/>
            <person name="Drula E."/>
            <person name="Courty P.E."/>
            <person name="Kohler A."/>
            <person name="Kuo A."/>
            <person name="LaButti K."/>
            <person name="Pangilinan J."/>
            <person name="Lipzen A."/>
            <person name="Riley R."/>
            <person name="Andreopoulos W."/>
            <person name="He G."/>
            <person name="Johnson J."/>
            <person name="Nolan M."/>
            <person name="Tritt A."/>
            <person name="Barry K.W."/>
            <person name="Grigoriev I.V."/>
            <person name="Nagy L.G."/>
            <person name="Hibbett D."/>
            <person name="Henrissat B."/>
            <person name="Matheny P.B."/>
            <person name="Labbe J."/>
            <person name="Martin F.M."/>
        </authorList>
    </citation>
    <scope>NUCLEOTIDE SEQUENCE</scope>
    <source>
        <strain evidence="1">EC-137</strain>
    </source>
</reference>
<dbReference type="Proteomes" id="UP000814128">
    <property type="component" value="Unassembled WGS sequence"/>
</dbReference>
<keyword evidence="2" id="KW-1185">Reference proteome</keyword>